<dbReference type="InterPro" id="IPR010121">
    <property type="entry name" value="Pyruvate_phosphate_dikinase"/>
</dbReference>
<keyword evidence="6" id="KW-1185">Reference proteome</keyword>
<dbReference type="Proteomes" id="UP000604046">
    <property type="component" value="Unassembled WGS sequence"/>
</dbReference>
<comment type="subcellular location">
    <subcellularLocation>
        <location evidence="1">Membrane</location>
    </subcellularLocation>
</comment>
<dbReference type="EMBL" id="CAJNDS010000151">
    <property type="protein sequence ID" value="CAE6970859.1"/>
    <property type="molecule type" value="Genomic_DNA"/>
</dbReference>
<accession>A0A812I4D0</accession>
<dbReference type="InterPro" id="IPR029071">
    <property type="entry name" value="Ubiquitin-like_domsf"/>
</dbReference>
<proteinExistence type="predicted"/>
<organism evidence="5 6">
    <name type="scientific">Symbiodinium natans</name>
    <dbReference type="NCBI Taxonomy" id="878477"/>
    <lineage>
        <taxon>Eukaryota</taxon>
        <taxon>Sar</taxon>
        <taxon>Alveolata</taxon>
        <taxon>Dinophyceae</taxon>
        <taxon>Suessiales</taxon>
        <taxon>Symbiodiniaceae</taxon>
        <taxon>Symbiodinium</taxon>
    </lineage>
</organism>
<dbReference type="Pfam" id="PF13475">
    <property type="entry name" value="DUF4116"/>
    <property type="match status" value="2"/>
</dbReference>
<evidence type="ECO:0000313" key="5">
    <source>
        <dbReference type="EMBL" id="CAE6970859.1"/>
    </source>
</evidence>
<dbReference type="GO" id="GO:0050242">
    <property type="term" value="F:pyruvate, phosphate dikinase activity"/>
    <property type="evidence" value="ECO:0007669"/>
    <property type="project" value="InterPro"/>
</dbReference>
<dbReference type="PANTHER" id="PTHR22931:SF9">
    <property type="entry name" value="PYRUVATE, PHOSPHATE DIKINASE 1, CHLOROPLASTIC"/>
    <property type="match status" value="1"/>
</dbReference>
<protein>
    <submittedName>
        <fullName evidence="5">PPDK2 protein</fullName>
    </submittedName>
</protein>
<keyword evidence="3" id="KW-0472">Membrane</keyword>
<dbReference type="Gene3D" id="1.20.80.30">
    <property type="match status" value="1"/>
</dbReference>
<dbReference type="InterPro" id="IPR023395">
    <property type="entry name" value="MCP_dom_sf"/>
</dbReference>
<dbReference type="InterPro" id="IPR013815">
    <property type="entry name" value="ATP_grasp_subdomain_1"/>
</dbReference>
<evidence type="ECO:0000256" key="3">
    <source>
        <dbReference type="ARBA" id="ARBA00023136"/>
    </source>
</evidence>
<dbReference type="SUPFAM" id="SSF54236">
    <property type="entry name" value="Ubiquitin-like"/>
    <property type="match status" value="1"/>
</dbReference>
<evidence type="ECO:0000256" key="2">
    <source>
        <dbReference type="ARBA" id="ARBA00022692"/>
    </source>
</evidence>
<feature type="domain" description="DUF4116" evidence="4">
    <location>
        <begin position="112"/>
        <end position="157"/>
    </location>
</feature>
<dbReference type="GO" id="GO:0005524">
    <property type="term" value="F:ATP binding"/>
    <property type="evidence" value="ECO:0007669"/>
    <property type="project" value="InterPro"/>
</dbReference>
<dbReference type="Gene3D" id="3.30.470.20">
    <property type="entry name" value="ATP-grasp fold, B domain"/>
    <property type="match status" value="1"/>
</dbReference>
<dbReference type="PANTHER" id="PTHR22931">
    <property type="entry name" value="PHOSPHOENOLPYRUVATE DIKINASE-RELATED"/>
    <property type="match status" value="1"/>
</dbReference>
<gene>
    <name evidence="5" type="primary">PPDK2</name>
    <name evidence="5" type="ORF">SNAT2548_LOCUS2527</name>
</gene>
<reference evidence="5" key="1">
    <citation type="submission" date="2021-02" db="EMBL/GenBank/DDBJ databases">
        <authorList>
            <person name="Dougan E. K."/>
            <person name="Rhodes N."/>
            <person name="Thang M."/>
            <person name="Chan C."/>
        </authorList>
    </citation>
    <scope>NUCLEOTIDE SEQUENCE</scope>
</reference>
<sequence>MEPVPRGSCVAEPLSVAISGPSGHLCTVNACKSWCLRALKHAIQDDQGISWRQQRLIHGLREPNDAALLGELCSEGPLELTLVRRSWEQVEWLRLAEEDWSELLQQPEAWLDREVVLQAVSSSGWALQYAAEELRADRTVVQAAVSQNGLALKFAAKDVAADMEVALAAVSQCGRAFQYCADLLQTDRAFALSAVQANGHSLKYIAEELQDEEIVRVAVDQCGTALGDILDNGESGPSVKRRIRHVLQNKSVLGFEEDSEDSVASIREPLAPGQDLACFFGGGRSDGHLGLAKHLGWQAACLCEMANLGLPVPPGFCLKAGPEIWPSAKMALNQVEAAMQQELGNCNAPLLLSVRNAQQEISSIGLSDEIAEHLAARQNPNCIWDSYRRLIVSYAQVVHNLDSTPFEQELVKVTEALNARDRLGRKHEVWEIPTNDLQQLVATYKDIYQEQTGDAFPQDPTVQLQKAMEAVHRKEPECTEAEPAIVQAMVFGNYDFQSGAGKLMLQNADGTPCDFSGSWLPKAQREDISAQNRPDQQLTLQASQRWAEAEGIAEGVRSSEYPSLEECLLPVCAGLAHCKDVLGRAGLASHKDVKAIEFVVQQGRLWLLQASTEGKCEVPTHTASTPDFELVDPAQECIEAVQADMATLDEAANPCPLPEPSVVEPQPDLHDLPDYPVIHVAADTWRGPGVVHNGRAIGSMRSARSVPMPETQESPASGRAEGLAAGTFGLALPLWQTAFAGGLACVSHRAVAGSVADLLASYQSCPARKPGIQKLARQAAPTLARNAVKFSSGFPFGAICCSLYVNLLHGSAVHSGRESADRLDPLSRFSCASAAVTMATVATYPLAPSPAVLDKKTLTIRSAAQALRSHGRRAVASANPVAAVEMCAIDVVRNMGTSAGWQTSPSLLFASGCAAGCFAQSLVHIHETARQPAATSPPKSRRERLQGFCRSLGPQFLKHAPAVGMNSLVRVGLVTHFLSQQ</sequence>
<dbReference type="AlphaFoldDB" id="A0A812I4D0"/>
<dbReference type="GO" id="GO:0016020">
    <property type="term" value="C:membrane"/>
    <property type="evidence" value="ECO:0007669"/>
    <property type="project" value="UniProtKB-SubCell"/>
</dbReference>
<evidence type="ECO:0000256" key="1">
    <source>
        <dbReference type="ARBA" id="ARBA00004370"/>
    </source>
</evidence>
<comment type="caution">
    <text evidence="5">The sequence shown here is derived from an EMBL/GenBank/DDBJ whole genome shotgun (WGS) entry which is preliminary data.</text>
</comment>
<dbReference type="InterPro" id="IPR025197">
    <property type="entry name" value="DUF4116"/>
</dbReference>
<dbReference type="Gene3D" id="3.30.1490.20">
    <property type="entry name" value="ATP-grasp fold, A domain"/>
    <property type="match status" value="1"/>
</dbReference>
<evidence type="ECO:0000259" key="4">
    <source>
        <dbReference type="Pfam" id="PF13475"/>
    </source>
</evidence>
<evidence type="ECO:0000313" key="6">
    <source>
        <dbReference type="Proteomes" id="UP000604046"/>
    </source>
</evidence>
<dbReference type="Gene3D" id="1.50.40.10">
    <property type="entry name" value="Mitochondrial carrier domain"/>
    <property type="match status" value="1"/>
</dbReference>
<dbReference type="SUPFAM" id="SSF56059">
    <property type="entry name" value="Glutathione synthetase ATP-binding domain-like"/>
    <property type="match status" value="1"/>
</dbReference>
<keyword evidence="2" id="KW-0812">Transmembrane</keyword>
<dbReference type="OrthoDB" id="419317at2759"/>
<feature type="domain" description="DUF4116" evidence="4">
    <location>
        <begin position="162"/>
        <end position="210"/>
    </location>
</feature>
<name>A0A812I4D0_9DINO</name>